<dbReference type="KEGG" id="rsi:Runsl_4084"/>
<dbReference type="PANTHER" id="PTHR43191">
    <property type="entry name" value="RRNA METHYLTRANSFERASE 3"/>
    <property type="match status" value="1"/>
</dbReference>
<dbReference type="Gene3D" id="3.30.1330.30">
    <property type="match status" value="1"/>
</dbReference>
<dbReference type="SUPFAM" id="SSF55315">
    <property type="entry name" value="L30e-like"/>
    <property type="match status" value="1"/>
</dbReference>
<dbReference type="InterPro" id="IPR029026">
    <property type="entry name" value="tRNA_m1G_MTases_N"/>
</dbReference>
<keyword evidence="3" id="KW-0808">Transferase</keyword>
<protein>
    <submittedName>
        <fullName evidence="6">tRNA/rRNA methyltransferase (SpoU)</fullName>
    </submittedName>
</protein>
<feature type="domain" description="tRNA/rRNA methyltransferase SpoU type" evidence="4">
    <location>
        <begin position="107"/>
        <end position="255"/>
    </location>
</feature>
<evidence type="ECO:0000256" key="2">
    <source>
        <dbReference type="ARBA" id="ARBA00022603"/>
    </source>
</evidence>
<gene>
    <name evidence="6" type="ordered locus">Runsl_4084</name>
</gene>
<evidence type="ECO:0000313" key="6">
    <source>
        <dbReference type="EMBL" id="AEI50431.1"/>
    </source>
</evidence>
<organism evidence="6 7">
    <name type="scientific">Runella slithyformis (strain ATCC 29530 / DSM 19594 / LMG 11500 / NCIMB 11436 / LSU 4)</name>
    <dbReference type="NCBI Taxonomy" id="761193"/>
    <lineage>
        <taxon>Bacteria</taxon>
        <taxon>Pseudomonadati</taxon>
        <taxon>Bacteroidota</taxon>
        <taxon>Cytophagia</taxon>
        <taxon>Cytophagales</taxon>
        <taxon>Spirosomataceae</taxon>
        <taxon>Runella</taxon>
    </lineage>
</organism>
<dbReference type="Proteomes" id="UP000000493">
    <property type="component" value="Chromosome"/>
</dbReference>
<dbReference type="InterPro" id="IPR053888">
    <property type="entry name" value="MRM3-like_sub_bind"/>
</dbReference>
<dbReference type="CDD" id="cd18109">
    <property type="entry name" value="SpoU-like_RNA-MTase"/>
    <property type="match status" value="1"/>
</dbReference>
<dbReference type="GO" id="GO:0032259">
    <property type="term" value="P:methylation"/>
    <property type="evidence" value="ECO:0007669"/>
    <property type="project" value="UniProtKB-KW"/>
</dbReference>
<dbReference type="Pfam" id="PF22435">
    <property type="entry name" value="MRM3-like_sub_bind"/>
    <property type="match status" value="1"/>
</dbReference>
<accession>A0A7U3ZNF5</accession>
<dbReference type="Pfam" id="PF00588">
    <property type="entry name" value="SpoU_methylase"/>
    <property type="match status" value="1"/>
</dbReference>
<dbReference type="SUPFAM" id="SSF75217">
    <property type="entry name" value="alpha/beta knot"/>
    <property type="match status" value="1"/>
</dbReference>
<dbReference type="GO" id="GO:0006396">
    <property type="term" value="P:RNA processing"/>
    <property type="evidence" value="ECO:0007669"/>
    <property type="project" value="InterPro"/>
</dbReference>
<name>A0A7U3ZNF5_RUNSL</name>
<dbReference type="RefSeq" id="WP_013929729.1">
    <property type="nucleotide sequence ID" value="NC_015703.1"/>
</dbReference>
<evidence type="ECO:0000259" key="4">
    <source>
        <dbReference type="Pfam" id="PF00588"/>
    </source>
</evidence>
<comment type="similarity">
    <text evidence="1">Belongs to the class IV-like SAM-binding methyltransferase superfamily. RNA methyltransferase TrmH family.</text>
</comment>
<reference evidence="6 7" key="2">
    <citation type="journal article" date="2012" name="Stand. Genomic Sci.">
        <title>Complete genome sequence of the aquatic bacterium Runella slithyformis type strain (LSU 4(T)).</title>
        <authorList>
            <person name="Copeland A."/>
            <person name="Zhang X."/>
            <person name="Misra M."/>
            <person name="Lapidus A."/>
            <person name="Nolan M."/>
            <person name="Lucas S."/>
            <person name="Deshpande S."/>
            <person name="Cheng J.F."/>
            <person name="Tapia R."/>
            <person name="Goodwin L.A."/>
            <person name="Pitluck S."/>
            <person name="Liolios K."/>
            <person name="Pagani I."/>
            <person name="Ivanova N."/>
            <person name="Mikhailova N."/>
            <person name="Pati A."/>
            <person name="Chen A."/>
            <person name="Palaniappan K."/>
            <person name="Land M."/>
            <person name="Hauser L."/>
            <person name="Pan C."/>
            <person name="Jeffries C.D."/>
            <person name="Detter J.C."/>
            <person name="Brambilla E.M."/>
            <person name="Rohde M."/>
            <person name="Djao O.D."/>
            <person name="Goker M."/>
            <person name="Sikorski J."/>
            <person name="Tindall B.J."/>
            <person name="Woyke T."/>
            <person name="Bristow J."/>
            <person name="Eisen J.A."/>
            <person name="Markowitz V."/>
            <person name="Hugenholtz P."/>
            <person name="Kyrpides N.C."/>
            <person name="Klenk H.P."/>
            <person name="Mavromatis K."/>
        </authorList>
    </citation>
    <scope>NUCLEOTIDE SEQUENCE [LARGE SCALE GENOMIC DNA]</scope>
    <source>
        <strain evidence="7">ATCC 29530 / DSM 19594 / LMG 11500 / NCIMB 11436 / LSU 4</strain>
    </source>
</reference>
<keyword evidence="7" id="KW-1185">Reference proteome</keyword>
<dbReference type="InterPro" id="IPR001537">
    <property type="entry name" value="SpoU_MeTrfase"/>
</dbReference>
<dbReference type="AlphaFoldDB" id="A0A7U3ZNF5"/>
<dbReference type="InterPro" id="IPR029028">
    <property type="entry name" value="Alpha/beta_knot_MTases"/>
</dbReference>
<reference evidence="7" key="1">
    <citation type="submission" date="2011-06" db="EMBL/GenBank/DDBJ databases">
        <title>The complete genome of chromosome of Runella slithyformis DSM 19594.</title>
        <authorList>
            <consortium name="US DOE Joint Genome Institute (JGI-PGF)"/>
            <person name="Lucas S."/>
            <person name="Han J."/>
            <person name="Lapidus A."/>
            <person name="Bruce D."/>
            <person name="Goodwin L."/>
            <person name="Pitluck S."/>
            <person name="Peters L."/>
            <person name="Kyrpides N."/>
            <person name="Mavromatis K."/>
            <person name="Ivanova N."/>
            <person name="Ovchinnikova G."/>
            <person name="Zhang X."/>
            <person name="Misra M."/>
            <person name="Detter J.C."/>
            <person name="Tapia R."/>
            <person name="Han C."/>
            <person name="Land M."/>
            <person name="Hauser L."/>
            <person name="Markowitz V."/>
            <person name="Cheng J.-F."/>
            <person name="Hugenholtz P."/>
            <person name="Woyke T."/>
            <person name="Wu D."/>
            <person name="Tindall B."/>
            <person name="Faehrich R."/>
            <person name="Brambilla E."/>
            <person name="Klenk H.-P."/>
            <person name="Eisen J.A."/>
        </authorList>
    </citation>
    <scope>NUCLEOTIDE SEQUENCE [LARGE SCALE GENOMIC DNA]</scope>
    <source>
        <strain evidence="7">ATCC 29530 / DSM 19594 / LMG 11500 / NCIMB 11436 / LSU 4</strain>
    </source>
</reference>
<evidence type="ECO:0000313" key="7">
    <source>
        <dbReference type="Proteomes" id="UP000000493"/>
    </source>
</evidence>
<evidence type="ECO:0000256" key="1">
    <source>
        <dbReference type="ARBA" id="ARBA00007228"/>
    </source>
</evidence>
<keyword evidence="2 6" id="KW-0489">Methyltransferase</keyword>
<dbReference type="Gene3D" id="3.40.1280.10">
    <property type="match status" value="1"/>
</dbReference>
<evidence type="ECO:0000256" key="3">
    <source>
        <dbReference type="ARBA" id="ARBA00022679"/>
    </source>
</evidence>
<dbReference type="PANTHER" id="PTHR43191:SF2">
    <property type="entry name" value="RRNA METHYLTRANSFERASE 3, MITOCHONDRIAL"/>
    <property type="match status" value="1"/>
</dbReference>
<proteinExistence type="inferred from homology"/>
<dbReference type="InterPro" id="IPR029064">
    <property type="entry name" value="Ribosomal_eL30-like_sf"/>
</dbReference>
<dbReference type="InterPro" id="IPR051259">
    <property type="entry name" value="rRNA_Methyltransferase"/>
</dbReference>
<dbReference type="GO" id="GO:0003723">
    <property type="term" value="F:RNA binding"/>
    <property type="evidence" value="ECO:0007669"/>
    <property type="project" value="InterPro"/>
</dbReference>
<dbReference type="EMBL" id="CP002859">
    <property type="protein sequence ID" value="AEI50431.1"/>
    <property type="molecule type" value="Genomic_DNA"/>
</dbReference>
<sequence>MLSKNLTKYLHSLQLKKYRQEHNAFLVEGAKSVLELLAADFQIELVAVTEQFYKENTSLLDKQPFRIEIAAADELSRAGTLQTNDAALAVVKTKDNEFLYAAPGEYVLVLDDIRDPGNLGTIIRIADWYGITKIICSLTTTDWYNPKVIAASKGSFTRVKGYYTELADYFEQVTGVTNAPPHPSRLQIATSVYGTFLEGKNIHKTAFADTGYIVMGNESNGISSAVEAFITQKITIPRFGGAESLNVGIAAAVVLDNWRRG</sequence>
<feature type="domain" description="MRM3-like substrate binding" evidence="5">
    <location>
        <begin position="8"/>
        <end position="72"/>
    </location>
</feature>
<dbReference type="GO" id="GO:0008173">
    <property type="term" value="F:RNA methyltransferase activity"/>
    <property type="evidence" value="ECO:0007669"/>
    <property type="project" value="InterPro"/>
</dbReference>
<evidence type="ECO:0000259" key="5">
    <source>
        <dbReference type="Pfam" id="PF22435"/>
    </source>
</evidence>